<dbReference type="AlphaFoldDB" id="A0A4R2E7K3"/>
<proteinExistence type="predicted"/>
<comment type="caution">
    <text evidence="1">The sequence shown here is derived from an EMBL/GenBank/DDBJ whole genome shotgun (WGS) entry which is preliminary data.</text>
</comment>
<reference evidence="1 2" key="1">
    <citation type="submission" date="2019-03" db="EMBL/GenBank/DDBJ databases">
        <title>Genomic Encyclopedia of Archaeal and Bacterial Type Strains, Phase II (KMG-II): from individual species to whole genera.</title>
        <authorList>
            <person name="Goeker M."/>
        </authorList>
    </citation>
    <scope>NUCLEOTIDE SEQUENCE [LARGE SCALE GENOMIC DNA]</scope>
    <source>
        <strain evidence="1 2">RL-C</strain>
    </source>
</reference>
<dbReference type="RefSeq" id="WP_131840143.1">
    <property type="nucleotide sequence ID" value="NZ_SLWB01000015.1"/>
</dbReference>
<evidence type="ECO:0000313" key="2">
    <source>
        <dbReference type="Proteomes" id="UP000294830"/>
    </source>
</evidence>
<organism evidence="1 2">
    <name type="scientific">Acetobacteroides hydrogenigenes</name>
    <dbReference type="NCBI Taxonomy" id="979970"/>
    <lineage>
        <taxon>Bacteria</taxon>
        <taxon>Pseudomonadati</taxon>
        <taxon>Bacteroidota</taxon>
        <taxon>Bacteroidia</taxon>
        <taxon>Bacteroidales</taxon>
        <taxon>Rikenellaceae</taxon>
        <taxon>Acetobacteroides</taxon>
    </lineage>
</organism>
<sequence>MGKYINGQYYPDEGVGSKTGKTASHELNKNTFNMTFEELCDYYKQRNAEIEAKEARKKKREEEAYGKQC</sequence>
<accession>A0A4R2E7K3</accession>
<evidence type="ECO:0000313" key="1">
    <source>
        <dbReference type="EMBL" id="TCN63705.1"/>
    </source>
</evidence>
<keyword evidence="2" id="KW-1185">Reference proteome</keyword>
<dbReference type="Proteomes" id="UP000294830">
    <property type="component" value="Unassembled WGS sequence"/>
</dbReference>
<name>A0A4R2E7K3_9BACT</name>
<protein>
    <submittedName>
        <fullName evidence="1">Uncharacterized protein</fullName>
    </submittedName>
</protein>
<gene>
    <name evidence="1" type="ORF">CLV25_11555</name>
</gene>
<dbReference type="EMBL" id="SLWB01000015">
    <property type="protein sequence ID" value="TCN63705.1"/>
    <property type="molecule type" value="Genomic_DNA"/>
</dbReference>